<reference evidence="2 3" key="1">
    <citation type="submission" date="2019-04" db="EMBL/GenBank/DDBJ databases">
        <authorList>
            <person name="Alioto T."/>
            <person name="Alioto T."/>
        </authorList>
    </citation>
    <scope>NUCLEOTIDE SEQUENCE [LARGE SCALE GENOMIC DNA]</scope>
</reference>
<gene>
    <name evidence="1" type="ORF">GHT09_012996</name>
    <name evidence="2" type="ORF">MONAX_5E037998</name>
</gene>
<evidence type="ECO:0000313" key="1">
    <source>
        <dbReference type="EMBL" id="KAF7475990.1"/>
    </source>
</evidence>
<name>A0A5E4C315_MARMO</name>
<organism evidence="2 3">
    <name type="scientific">Marmota monax</name>
    <name type="common">Woodchuck</name>
    <dbReference type="NCBI Taxonomy" id="9995"/>
    <lineage>
        <taxon>Eukaryota</taxon>
        <taxon>Metazoa</taxon>
        <taxon>Chordata</taxon>
        <taxon>Craniata</taxon>
        <taxon>Vertebrata</taxon>
        <taxon>Euteleostomi</taxon>
        <taxon>Mammalia</taxon>
        <taxon>Eutheria</taxon>
        <taxon>Euarchontoglires</taxon>
        <taxon>Glires</taxon>
        <taxon>Rodentia</taxon>
        <taxon>Sciuromorpha</taxon>
        <taxon>Sciuridae</taxon>
        <taxon>Xerinae</taxon>
        <taxon>Marmotini</taxon>
        <taxon>Marmota</taxon>
    </lineage>
</organism>
<evidence type="ECO:0000313" key="3">
    <source>
        <dbReference type="Proteomes" id="UP000335636"/>
    </source>
</evidence>
<dbReference type="Proteomes" id="UP000335636">
    <property type="component" value="Unassembled WGS sequence"/>
</dbReference>
<evidence type="ECO:0000313" key="2">
    <source>
        <dbReference type="EMBL" id="VTJ76283.1"/>
    </source>
</evidence>
<dbReference type="EMBL" id="WJEC01002741">
    <property type="protein sequence ID" value="KAF7475990.1"/>
    <property type="molecule type" value="Genomic_DNA"/>
</dbReference>
<sequence length="122" mass="13209">MHVGTWSEQRQSQAPVPFSGSALGPFATVLRKLKCLVLNVYTEERSLDFGSFPCSRCKSSSAGEFQPRAWAGDAVDRASWPAPSSAFSSPASWLLVRSPTFHPAHPCLDSEGSNRVLEASQP</sequence>
<reference evidence="1" key="2">
    <citation type="submission" date="2020-08" db="EMBL/GenBank/DDBJ databases">
        <authorList>
            <person name="Shumante A."/>
            <person name="Zimin A.V."/>
            <person name="Puiu D."/>
            <person name="Salzberg S.L."/>
        </authorList>
    </citation>
    <scope>NUCLEOTIDE SEQUENCE</scope>
    <source>
        <strain evidence="1">WC2-LM</strain>
        <tissue evidence="1">Liver</tissue>
    </source>
</reference>
<accession>A0A5E4C315</accession>
<dbReference type="Proteomes" id="UP000662637">
    <property type="component" value="Unassembled WGS sequence"/>
</dbReference>
<protein>
    <submittedName>
        <fullName evidence="2">Uncharacterized protein</fullName>
    </submittedName>
</protein>
<dbReference type="EMBL" id="CABDUW010000877">
    <property type="protein sequence ID" value="VTJ76283.1"/>
    <property type="molecule type" value="Genomic_DNA"/>
</dbReference>
<keyword evidence="3" id="KW-1185">Reference proteome</keyword>
<dbReference type="AlphaFoldDB" id="A0A5E4C315"/>
<proteinExistence type="predicted"/>